<dbReference type="EMBL" id="KN831949">
    <property type="protein sequence ID" value="KIO11777.1"/>
    <property type="molecule type" value="Genomic_DNA"/>
</dbReference>
<reference evidence="1 2" key="1">
    <citation type="submission" date="2014-04" db="EMBL/GenBank/DDBJ databases">
        <authorList>
            <consortium name="DOE Joint Genome Institute"/>
            <person name="Kuo A."/>
            <person name="Kohler A."/>
            <person name="Costa M.D."/>
            <person name="Nagy L.G."/>
            <person name="Floudas D."/>
            <person name="Copeland A."/>
            <person name="Barry K.W."/>
            <person name="Cichocki N."/>
            <person name="Veneault-Fourrey C."/>
            <person name="LaButti K."/>
            <person name="Lindquist E.A."/>
            <person name="Lipzen A."/>
            <person name="Lundell T."/>
            <person name="Morin E."/>
            <person name="Murat C."/>
            <person name="Sun H."/>
            <person name="Tunlid A."/>
            <person name="Henrissat B."/>
            <person name="Grigoriev I.V."/>
            <person name="Hibbett D.S."/>
            <person name="Martin F."/>
            <person name="Nordberg H.P."/>
            <person name="Cantor M.N."/>
            <person name="Hua S.X."/>
        </authorList>
    </citation>
    <scope>NUCLEOTIDE SEQUENCE [LARGE SCALE GENOMIC DNA]</scope>
    <source>
        <strain evidence="1 2">Marx 270</strain>
    </source>
</reference>
<protein>
    <submittedName>
        <fullName evidence="1">Uncharacterized protein</fullName>
    </submittedName>
</protein>
<evidence type="ECO:0000313" key="2">
    <source>
        <dbReference type="Proteomes" id="UP000054217"/>
    </source>
</evidence>
<keyword evidence="2" id="KW-1185">Reference proteome</keyword>
<reference evidence="2" key="2">
    <citation type="submission" date="2015-01" db="EMBL/GenBank/DDBJ databases">
        <title>Evolutionary Origins and Diversification of the Mycorrhizal Mutualists.</title>
        <authorList>
            <consortium name="DOE Joint Genome Institute"/>
            <consortium name="Mycorrhizal Genomics Consortium"/>
            <person name="Kohler A."/>
            <person name="Kuo A."/>
            <person name="Nagy L.G."/>
            <person name="Floudas D."/>
            <person name="Copeland A."/>
            <person name="Barry K.W."/>
            <person name="Cichocki N."/>
            <person name="Veneault-Fourrey C."/>
            <person name="LaButti K."/>
            <person name="Lindquist E.A."/>
            <person name="Lipzen A."/>
            <person name="Lundell T."/>
            <person name="Morin E."/>
            <person name="Murat C."/>
            <person name="Riley R."/>
            <person name="Ohm R."/>
            <person name="Sun H."/>
            <person name="Tunlid A."/>
            <person name="Henrissat B."/>
            <person name="Grigoriev I.V."/>
            <person name="Hibbett D.S."/>
            <person name="Martin F."/>
        </authorList>
    </citation>
    <scope>NUCLEOTIDE SEQUENCE [LARGE SCALE GENOMIC DNA]</scope>
    <source>
        <strain evidence="2">Marx 270</strain>
    </source>
</reference>
<organism evidence="1 2">
    <name type="scientific">Pisolithus tinctorius Marx 270</name>
    <dbReference type="NCBI Taxonomy" id="870435"/>
    <lineage>
        <taxon>Eukaryota</taxon>
        <taxon>Fungi</taxon>
        <taxon>Dikarya</taxon>
        <taxon>Basidiomycota</taxon>
        <taxon>Agaricomycotina</taxon>
        <taxon>Agaricomycetes</taxon>
        <taxon>Agaricomycetidae</taxon>
        <taxon>Boletales</taxon>
        <taxon>Sclerodermatineae</taxon>
        <taxon>Pisolithaceae</taxon>
        <taxon>Pisolithus</taxon>
    </lineage>
</organism>
<proteinExistence type="predicted"/>
<dbReference type="HOGENOM" id="CLU_3069696_0_0_1"/>
<dbReference type="InParanoid" id="A0A0C3KQA2"/>
<dbReference type="Proteomes" id="UP000054217">
    <property type="component" value="Unassembled WGS sequence"/>
</dbReference>
<dbReference type="AlphaFoldDB" id="A0A0C3KQA2"/>
<sequence>MFATFLTAPLHGTEMGYRQIQATKFPHENEGISPFPAKRCIVSTGGARTDIII</sequence>
<gene>
    <name evidence="1" type="ORF">M404DRAFT_994448</name>
</gene>
<evidence type="ECO:0000313" key="1">
    <source>
        <dbReference type="EMBL" id="KIO11777.1"/>
    </source>
</evidence>
<name>A0A0C3KQA2_PISTI</name>
<accession>A0A0C3KQA2</accession>